<feature type="non-terminal residue" evidence="1">
    <location>
        <position position="100"/>
    </location>
</feature>
<sequence length="100" mass="10804">MFTTRGLGRFVQYLDKVRSPTIIDLGPGVGSNVAFFGECLGGKLIVEDLFMEFEHAAGHTDPENSGLLSLINGRLSHQAGSIDGVLCWDVFDYLDLAAAE</sequence>
<dbReference type="InterPro" id="IPR029063">
    <property type="entry name" value="SAM-dependent_MTases_sf"/>
</dbReference>
<protein>
    <recommendedName>
        <fullName evidence="2">Methyltransferase type 11 domain-containing protein</fullName>
    </recommendedName>
</protein>
<evidence type="ECO:0000313" key="1">
    <source>
        <dbReference type="EMBL" id="SVC09646.1"/>
    </source>
</evidence>
<dbReference type="AlphaFoldDB" id="A0A382JCN2"/>
<reference evidence="1" key="1">
    <citation type="submission" date="2018-05" db="EMBL/GenBank/DDBJ databases">
        <authorList>
            <person name="Lanie J.A."/>
            <person name="Ng W.-L."/>
            <person name="Kazmierczak K.M."/>
            <person name="Andrzejewski T.M."/>
            <person name="Davidsen T.M."/>
            <person name="Wayne K.J."/>
            <person name="Tettelin H."/>
            <person name="Glass J.I."/>
            <person name="Rusch D."/>
            <person name="Podicherti R."/>
            <person name="Tsui H.-C.T."/>
            <person name="Winkler M.E."/>
        </authorList>
    </citation>
    <scope>NUCLEOTIDE SEQUENCE</scope>
</reference>
<name>A0A382JCN2_9ZZZZ</name>
<dbReference type="SUPFAM" id="SSF53335">
    <property type="entry name" value="S-adenosyl-L-methionine-dependent methyltransferases"/>
    <property type="match status" value="1"/>
</dbReference>
<dbReference type="EMBL" id="UINC01073338">
    <property type="protein sequence ID" value="SVC09646.1"/>
    <property type="molecule type" value="Genomic_DNA"/>
</dbReference>
<evidence type="ECO:0008006" key="2">
    <source>
        <dbReference type="Google" id="ProtNLM"/>
    </source>
</evidence>
<accession>A0A382JCN2</accession>
<gene>
    <name evidence="1" type="ORF">METZ01_LOCUS262500</name>
</gene>
<proteinExistence type="predicted"/>
<organism evidence="1">
    <name type="scientific">marine metagenome</name>
    <dbReference type="NCBI Taxonomy" id="408172"/>
    <lineage>
        <taxon>unclassified sequences</taxon>
        <taxon>metagenomes</taxon>
        <taxon>ecological metagenomes</taxon>
    </lineage>
</organism>